<dbReference type="Proteomes" id="UP001226389">
    <property type="component" value="Unassembled WGS sequence"/>
</dbReference>
<evidence type="ECO:0000313" key="7">
    <source>
        <dbReference type="EMBL" id="MDQ0117681.1"/>
    </source>
</evidence>
<evidence type="ECO:0000256" key="1">
    <source>
        <dbReference type="ARBA" id="ARBA00022485"/>
    </source>
</evidence>
<dbReference type="SUPFAM" id="SSF53706">
    <property type="entry name" value="Formate dehydrogenase/DMSO reductase, domains 1-3"/>
    <property type="match status" value="1"/>
</dbReference>
<evidence type="ECO:0000256" key="4">
    <source>
        <dbReference type="ARBA" id="ARBA00023014"/>
    </source>
</evidence>
<dbReference type="Gene3D" id="3.40.50.740">
    <property type="match status" value="1"/>
</dbReference>
<dbReference type="Gene3D" id="2.40.40.20">
    <property type="match status" value="1"/>
</dbReference>
<organism evidence="7 8">
    <name type="scientific">Pseudarthrobacter defluvii</name>
    <dbReference type="NCBI Taxonomy" id="410837"/>
    <lineage>
        <taxon>Bacteria</taxon>
        <taxon>Bacillati</taxon>
        <taxon>Actinomycetota</taxon>
        <taxon>Actinomycetes</taxon>
        <taxon>Micrococcales</taxon>
        <taxon>Micrococcaceae</taxon>
        <taxon>Pseudarthrobacter</taxon>
    </lineage>
</organism>
<keyword evidence="1" id="KW-0004">4Fe-4S</keyword>
<dbReference type="Pfam" id="PF00384">
    <property type="entry name" value="Molybdopterin"/>
    <property type="match status" value="1"/>
</dbReference>
<dbReference type="SUPFAM" id="SSF50692">
    <property type="entry name" value="ADC-like"/>
    <property type="match status" value="1"/>
</dbReference>
<proteinExistence type="predicted"/>
<feature type="domain" description="4Fe-4S Mo/W bis-MGD-type" evidence="6">
    <location>
        <begin position="2"/>
        <end position="76"/>
    </location>
</feature>
<gene>
    <name evidence="7" type="ORF">J2T22_000854</name>
</gene>
<evidence type="ECO:0000256" key="5">
    <source>
        <dbReference type="SAM" id="MobiDB-lite"/>
    </source>
</evidence>
<dbReference type="Pfam" id="PF01568">
    <property type="entry name" value="Molydop_binding"/>
    <property type="match status" value="1"/>
</dbReference>
<dbReference type="PANTHER" id="PTHR43105">
    <property type="entry name" value="RESPIRATORY NITRATE REDUCTASE"/>
    <property type="match status" value="1"/>
</dbReference>
<dbReference type="Gene3D" id="2.20.25.90">
    <property type="entry name" value="ADC-like domains"/>
    <property type="match status" value="1"/>
</dbReference>
<sequence length="739" mass="77521">MTKSADTHCPYCALQCAMTLTSPADLAPASQPGPGPAPAPAGSKASPVLDVAGRDFPTNRGGLCRKGWTSATLLNHAGRITEPLLKGADGIHRPIGWDQALDLAAAAVKDARARYGADAVGVFGGGGLTNEKAYQLGKFARLALGTSRIDYNGRFCMSSAAAAGMRAFGVDRGLPFPLEALDTASTILMLGSNVAETMPPFVQHLQGARDAGGLVVVDPRRSATAAFTADGAGLHLQPLPGTDLTLLLGLSHVVIHEDLVDTAYLQERTSGYNAVVRSVNAFWPERVQSITGVPADLIRETARMLAAGARRGGSYILTGRGVEQHVDGTDTATAAINLSLLLGLPGSARSGYGTLTGQGNGQGGREHGQKADQLPGYRKITDPAARAHVAAVWGIPEELIPGPGLPAVQLLKSLGQPDGVRCLFVHASNIAVAAPDANAVIEGLRSLDFLVVCDFFLSETAAEADLILPVLQWAEEEGTLTNLEGRVLRRRRAISPPAGARSELWIMARLAERLDAPSTYSDDPETVFEELRLASAGGLADYSGIDYAMLDRGEAAYWPYPAGSTGTPRLFRDGFAHPDGKAVMVPVAPRRRRTPAVEAAGHAAGPAGTAMTLITGRLLEHYQSGAQTRRVAELAAAQPEARMQIHPAAADAIGIAAGTLVSVSNGRGEVVCRAEHSTAIRPETVFLPFHFPGAESANRLTEAATDPVSGMPEFKFNTVWVRPVAAPESARMLQTTEAS</sequence>
<dbReference type="RefSeq" id="WP_307488527.1">
    <property type="nucleotide sequence ID" value="NZ_JAUSSY010000003.1"/>
</dbReference>
<dbReference type="SMART" id="SM00926">
    <property type="entry name" value="Molybdop_Fe4S4"/>
    <property type="match status" value="1"/>
</dbReference>
<keyword evidence="8" id="KW-1185">Reference proteome</keyword>
<evidence type="ECO:0000313" key="8">
    <source>
        <dbReference type="Proteomes" id="UP001226389"/>
    </source>
</evidence>
<dbReference type="Gene3D" id="3.40.228.10">
    <property type="entry name" value="Dimethylsulfoxide Reductase, domain 2"/>
    <property type="match status" value="1"/>
</dbReference>
<name>A0ABT9UDF2_9MICC</name>
<keyword evidence="3" id="KW-0408">Iron</keyword>
<reference evidence="7 8" key="1">
    <citation type="submission" date="2023-07" db="EMBL/GenBank/DDBJ databases">
        <title>Sorghum-associated microbial communities from plants grown in Nebraska, USA.</title>
        <authorList>
            <person name="Schachtman D."/>
        </authorList>
    </citation>
    <scope>NUCLEOTIDE SEQUENCE [LARGE SCALE GENOMIC DNA]</scope>
    <source>
        <strain evidence="7 8">DS994</strain>
    </source>
</reference>
<protein>
    <submittedName>
        <fullName evidence="7">Assimilatory nitrate reductase catalytic subunit</fullName>
    </submittedName>
</protein>
<dbReference type="InterPro" id="IPR006657">
    <property type="entry name" value="MoPterin_dinucl-bd_dom"/>
</dbReference>
<comment type="caution">
    <text evidence="7">The sequence shown here is derived from an EMBL/GenBank/DDBJ whole genome shotgun (WGS) entry which is preliminary data.</text>
</comment>
<dbReference type="EMBL" id="JAUSSY010000003">
    <property type="protein sequence ID" value="MDQ0117681.1"/>
    <property type="molecule type" value="Genomic_DNA"/>
</dbReference>
<dbReference type="InterPro" id="IPR050123">
    <property type="entry name" value="Prok_molybdopt-oxidoreductase"/>
</dbReference>
<dbReference type="InterPro" id="IPR006963">
    <property type="entry name" value="Mopterin_OxRdtase_4Fe-4S_dom"/>
</dbReference>
<evidence type="ECO:0000259" key="6">
    <source>
        <dbReference type="SMART" id="SM00926"/>
    </source>
</evidence>
<feature type="region of interest" description="Disordered" evidence="5">
    <location>
        <begin position="27"/>
        <end position="51"/>
    </location>
</feature>
<accession>A0ABT9UDF2</accession>
<keyword evidence="4" id="KW-0411">Iron-sulfur</keyword>
<dbReference type="PANTHER" id="PTHR43105:SF10">
    <property type="entry name" value="NADH-QUINONE OXIDOREDUCTASE SUBUNIT G"/>
    <property type="match status" value="1"/>
</dbReference>
<dbReference type="InterPro" id="IPR009010">
    <property type="entry name" value="Asp_de-COase-like_dom_sf"/>
</dbReference>
<keyword evidence="2" id="KW-0479">Metal-binding</keyword>
<evidence type="ECO:0000256" key="3">
    <source>
        <dbReference type="ARBA" id="ARBA00023004"/>
    </source>
</evidence>
<dbReference type="CDD" id="cd00508">
    <property type="entry name" value="MopB_CT_Fdh-Nap-like"/>
    <property type="match status" value="1"/>
</dbReference>
<dbReference type="InterPro" id="IPR006656">
    <property type="entry name" value="Mopterin_OxRdtase"/>
</dbReference>
<evidence type="ECO:0000256" key="2">
    <source>
        <dbReference type="ARBA" id="ARBA00022723"/>
    </source>
</evidence>